<evidence type="ECO:0000256" key="3">
    <source>
        <dbReference type="ARBA" id="ARBA00022827"/>
    </source>
</evidence>
<reference evidence="7 8" key="1">
    <citation type="submission" date="2022-06" db="EMBL/GenBank/DDBJ databases">
        <title>Sequencing the genomes of 1000 actinobacteria strains.</title>
        <authorList>
            <person name="Klenk H.-P."/>
        </authorList>
    </citation>
    <scope>NUCLEOTIDE SEQUENCE [LARGE SCALE GENOMIC DNA]</scope>
    <source>
        <strain evidence="7 8">DSM 41656</strain>
    </source>
</reference>
<accession>A0ABT1J7G3</accession>
<dbReference type="Pfam" id="PF07992">
    <property type="entry name" value="Pyr_redox_2"/>
    <property type="match status" value="1"/>
</dbReference>
<dbReference type="Gene3D" id="1.10.10.1100">
    <property type="entry name" value="BFD-like [2Fe-2S]-binding domain"/>
    <property type="match status" value="1"/>
</dbReference>
<keyword evidence="7" id="KW-0560">Oxidoreductase</keyword>
<dbReference type="PANTHER" id="PTHR43429:SF3">
    <property type="entry name" value="NITRITE REDUCTASE [NAD(P)H]"/>
    <property type="match status" value="1"/>
</dbReference>
<dbReference type="EC" id="1.7.99.4" evidence="7"/>
<comment type="caution">
    <text evidence="7">The sequence shown here is derived from an EMBL/GenBank/DDBJ whole genome shotgun (WGS) entry which is preliminary data.</text>
</comment>
<evidence type="ECO:0000313" key="8">
    <source>
        <dbReference type="Proteomes" id="UP001206483"/>
    </source>
</evidence>
<dbReference type="SUPFAM" id="SSF51905">
    <property type="entry name" value="FAD/NAD(P)-binding domain"/>
    <property type="match status" value="1"/>
</dbReference>
<dbReference type="EMBL" id="JAMZDX010000006">
    <property type="protein sequence ID" value="MCP2313370.1"/>
    <property type="molecule type" value="Genomic_DNA"/>
</dbReference>
<feature type="domain" description="BFD-like [2Fe-2S]-binding" evidence="5">
    <location>
        <begin position="379"/>
        <end position="425"/>
    </location>
</feature>
<comment type="cofactor">
    <cofactor evidence="1">
        <name>FAD</name>
        <dbReference type="ChEBI" id="CHEBI:57692"/>
    </cofactor>
</comment>
<sequence>MNDRVLVVGHGPAAHRLVHRLRALGHTGPLTVLGRPGTHHGLATAVLTGALPPDAADLPAHPAGTAEVHHVRAVRIDRARHAVHADDGTVHRYDTLVLATGARPRRPGPHLGGDVRALRAPARSAVGDGPVAVLGSGPYAVEAALALRRTGRDTVLVHPGERLLDGLLDPDAADLLAVRLAAAGVDLRPGRTAVEHLPGTLVLDDGEALPADTLLFDTGLRPTTDLARAAGLAVHRAVTVDALLRTSDPAVHALGDCADAPGDGWEQAEALARLLTGATPRLRPGPVTRLPAADTLAIGTPGDGDQQLTLRDPARGRYAALGLRGERIVSASIVGLPRAVAAVTQLHDRDLPVPADRLALLLGTPAALPGAAEPGPDTVVCHCATVTRRTLATAWHAGACDPAALTAATRAGSGCGGCAGELRALCQAFAREDPAAPGTGAVPAARTRPRTEQPV</sequence>
<dbReference type="GO" id="GO:0016491">
    <property type="term" value="F:oxidoreductase activity"/>
    <property type="evidence" value="ECO:0007669"/>
    <property type="project" value="UniProtKB-KW"/>
</dbReference>
<organism evidence="7 8">
    <name type="scientific">Kitasatospora paracochleata</name>
    <dbReference type="NCBI Taxonomy" id="58354"/>
    <lineage>
        <taxon>Bacteria</taxon>
        <taxon>Bacillati</taxon>
        <taxon>Actinomycetota</taxon>
        <taxon>Actinomycetes</taxon>
        <taxon>Kitasatosporales</taxon>
        <taxon>Streptomycetaceae</taxon>
        <taxon>Kitasatospora</taxon>
    </lineage>
</organism>
<dbReference type="Gene3D" id="3.50.50.60">
    <property type="entry name" value="FAD/NAD(P)-binding domain"/>
    <property type="match status" value="2"/>
</dbReference>
<dbReference type="Gene3D" id="3.30.390.30">
    <property type="match status" value="1"/>
</dbReference>
<name>A0ABT1J7G3_9ACTN</name>
<protein>
    <submittedName>
        <fullName evidence="7">Assimilatory nitrate reductase electron transfer subunit</fullName>
        <ecNumber evidence="7">1.7.99.4</ecNumber>
    </submittedName>
</protein>
<feature type="region of interest" description="Disordered" evidence="4">
    <location>
        <begin position="434"/>
        <end position="455"/>
    </location>
</feature>
<dbReference type="PRINTS" id="PR00368">
    <property type="entry name" value="FADPNR"/>
</dbReference>
<feature type="compositionally biased region" description="Low complexity" evidence="4">
    <location>
        <begin position="435"/>
        <end position="445"/>
    </location>
</feature>
<dbReference type="InterPro" id="IPR007419">
    <property type="entry name" value="BFD-like_2Fe2S-bd_dom"/>
</dbReference>
<dbReference type="PANTHER" id="PTHR43429">
    <property type="entry name" value="PYRIDINE NUCLEOTIDE-DISULFIDE OXIDOREDUCTASE DOMAIN-CONTAINING"/>
    <property type="match status" value="1"/>
</dbReference>
<keyword evidence="2" id="KW-0285">Flavoprotein</keyword>
<keyword evidence="3" id="KW-0274">FAD</keyword>
<dbReference type="InterPro" id="IPR036188">
    <property type="entry name" value="FAD/NAD-bd_sf"/>
</dbReference>
<keyword evidence="8" id="KW-1185">Reference proteome</keyword>
<evidence type="ECO:0000256" key="4">
    <source>
        <dbReference type="SAM" id="MobiDB-lite"/>
    </source>
</evidence>
<dbReference type="SUPFAM" id="SSF55424">
    <property type="entry name" value="FAD/NAD-linked reductases, dimerisation (C-terminal) domain"/>
    <property type="match status" value="1"/>
</dbReference>
<dbReference type="InterPro" id="IPR016156">
    <property type="entry name" value="FAD/NAD-linked_Rdtase_dimer_sf"/>
</dbReference>
<dbReference type="PRINTS" id="PR00469">
    <property type="entry name" value="PNDRDTASEII"/>
</dbReference>
<evidence type="ECO:0000256" key="2">
    <source>
        <dbReference type="ARBA" id="ARBA00022630"/>
    </source>
</evidence>
<dbReference type="InterPro" id="IPR041854">
    <property type="entry name" value="BFD-like_2Fe2S-bd_dom_sf"/>
</dbReference>
<dbReference type="RefSeq" id="WP_253803163.1">
    <property type="nucleotide sequence ID" value="NZ_BAAAUB010000039.1"/>
</dbReference>
<dbReference type="InterPro" id="IPR050260">
    <property type="entry name" value="FAD-bd_OxRdtase"/>
</dbReference>
<feature type="domain" description="FAD/NAD(P)-binding" evidence="6">
    <location>
        <begin position="4"/>
        <end position="265"/>
    </location>
</feature>
<evidence type="ECO:0000259" key="5">
    <source>
        <dbReference type="Pfam" id="PF04324"/>
    </source>
</evidence>
<proteinExistence type="predicted"/>
<evidence type="ECO:0000259" key="6">
    <source>
        <dbReference type="Pfam" id="PF07992"/>
    </source>
</evidence>
<dbReference type="InterPro" id="IPR023753">
    <property type="entry name" value="FAD/NAD-binding_dom"/>
</dbReference>
<evidence type="ECO:0000313" key="7">
    <source>
        <dbReference type="EMBL" id="MCP2313370.1"/>
    </source>
</evidence>
<evidence type="ECO:0000256" key="1">
    <source>
        <dbReference type="ARBA" id="ARBA00001974"/>
    </source>
</evidence>
<dbReference type="Pfam" id="PF04324">
    <property type="entry name" value="Fer2_BFD"/>
    <property type="match status" value="1"/>
</dbReference>
<gene>
    <name evidence="7" type="ORF">FHR36_006551</name>
</gene>
<dbReference type="Proteomes" id="UP001206483">
    <property type="component" value="Unassembled WGS sequence"/>
</dbReference>